<reference evidence="3" key="1">
    <citation type="journal article" date="2021" name="BMC Genomics">
        <title>Chromosome-level genome assembly and manually-curated proteome of model necrotroph Parastagonospora nodorum Sn15 reveals a genome-wide trove of candidate effector homologs, and redundancy of virulence-related functions within an accessory chromosome.</title>
        <authorList>
            <person name="Bertazzoni S."/>
            <person name="Jones D.A.B."/>
            <person name="Phan H.T."/>
            <person name="Tan K.-C."/>
            <person name="Hane J.K."/>
        </authorList>
    </citation>
    <scope>NUCLEOTIDE SEQUENCE [LARGE SCALE GENOMIC DNA]</scope>
    <source>
        <strain evidence="3">SN15 / ATCC MYA-4574 / FGSC 10173)</strain>
    </source>
</reference>
<dbReference type="OrthoDB" id="2121326at2759"/>
<dbReference type="AlphaFoldDB" id="A0A7U2ET26"/>
<organism evidence="2 3">
    <name type="scientific">Phaeosphaeria nodorum (strain SN15 / ATCC MYA-4574 / FGSC 10173)</name>
    <name type="common">Glume blotch fungus</name>
    <name type="synonym">Parastagonospora nodorum</name>
    <dbReference type="NCBI Taxonomy" id="321614"/>
    <lineage>
        <taxon>Eukaryota</taxon>
        <taxon>Fungi</taxon>
        <taxon>Dikarya</taxon>
        <taxon>Ascomycota</taxon>
        <taxon>Pezizomycotina</taxon>
        <taxon>Dothideomycetes</taxon>
        <taxon>Pleosporomycetidae</taxon>
        <taxon>Pleosporales</taxon>
        <taxon>Pleosporineae</taxon>
        <taxon>Phaeosphaeriaceae</taxon>
        <taxon>Parastagonospora</taxon>
    </lineage>
</organism>
<dbReference type="OMA" id="QGGMHGR"/>
<feature type="compositionally biased region" description="Polar residues" evidence="1">
    <location>
        <begin position="100"/>
        <end position="109"/>
    </location>
</feature>
<dbReference type="EMBL" id="CP069023">
    <property type="protein sequence ID" value="QRC90635.1"/>
    <property type="molecule type" value="Genomic_DNA"/>
</dbReference>
<feature type="compositionally biased region" description="Polar residues" evidence="1">
    <location>
        <begin position="44"/>
        <end position="58"/>
    </location>
</feature>
<dbReference type="Proteomes" id="UP000663193">
    <property type="component" value="Chromosome 1"/>
</dbReference>
<evidence type="ECO:0000256" key="1">
    <source>
        <dbReference type="SAM" id="MobiDB-lite"/>
    </source>
</evidence>
<sequence>MEAPPKSPLTSLTSTLTSFFALYFTTLFSLDSYTAARNSPFRPANQTLPPANSTQTGARSEYQAGMHGRGRRGPGGGEPPRGGRDVGGMRDSGPAVGMGANTSCGACMT</sequence>
<feature type="region of interest" description="Disordered" evidence="1">
    <location>
        <begin position="38"/>
        <end position="109"/>
    </location>
</feature>
<dbReference type="VEuPathDB" id="FungiDB:JI435_001580"/>
<evidence type="ECO:0000313" key="2">
    <source>
        <dbReference type="EMBL" id="QRC90635.1"/>
    </source>
</evidence>
<accession>A0A7U2ET26</accession>
<protein>
    <submittedName>
        <fullName evidence="2">Uncharacterized protein</fullName>
    </submittedName>
</protein>
<name>A0A7U2ET26_PHANO</name>
<proteinExistence type="predicted"/>
<keyword evidence="3" id="KW-1185">Reference proteome</keyword>
<dbReference type="RefSeq" id="XP_001790853.1">
    <property type="nucleotide sequence ID" value="XM_001790801.1"/>
</dbReference>
<dbReference type="KEGG" id="pno:SNOG_00158"/>
<gene>
    <name evidence="2" type="ORF">JI435_001580</name>
</gene>
<evidence type="ECO:0000313" key="3">
    <source>
        <dbReference type="Proteomes" id="UP000663193"/>
    </source>
</evidence>